<sequence>MSTASKPTSETFWFHAIPTAVLDAARSGGVDARGVPVERIVAEGRDPLRCCLRGAEPGESLILFGYEPPLPATPYREIGAVLAHAEPCAGPASTTSYPADWCARPQVFRAYDRRGWIHDATRLYDGRDAERVLAEMFADPDVERVHSRNITWGCYMFTITRTA</sequence>
<organism evidence="1 2">
    <name type="scientific">Actinopolymorpha pittospori</name>
    <dbReference type="NCBI Taxonomy" id="648752"/>
    <lineage>
        <taxon>Bacteria</taxon>
        <taxon>Bacillati</taxon>
        <taxon>Actinomycetota</taxon>
        <taxon>Actinomycetes</taxon>
        <taxon>Propionibacteriales</taxon>
        <taxon>Actinopolymorphaceae</taxon>
        <taxon>Actinopolymorpha</taxon>
    </lineage>
</organism>
<dbReference type="RefSeq" id="WP_192754359.1">
    <property type="nucleotide sequence ID" value="NZ_BAABJL010000042.1"/>
</dbReference>
<dbReference type="Pfam" id="PF06718">
    <property type="entry name" value="DUF1203"/>
    <property type="match status" value="1"/>
</dbReference>
<dbReference type="PIRSF" id="PIRSF034110">
    <property type="entry name" value="DUF1203"/>
    <property type="match status" value="1"/>
</dbReference>
<accession>A0A927N2F8</accession>
<dbReference type="Proteomes" id="UP000638648">
    <property type="component" value="Unassembled WGS sequence"/>
</dbReference>
<protein>
    <recommendedName>
        <fullName evidence="3">DUF1203 domain-containing protein</fullName>
    </recommendedName>
</protein>
<evidence type="ECO:0008006" key="3">
    <source>
        <dbReference type="Google" id="ProtNLM"/>
    </source>
</evidence>
<dbReference type="InterPro" id="IPR009593">
    <property type="entry name" value="DUF1203"/>
</dbReference>
<evidence type="ECO:0000313" key="1">
    <source>
        <dbReference type="EMBL" id="MBE1611096.1"/>
    </source>
</evidence>
<proteinExistence type="predicted"/>
<evidence type="ECO:0000313" key="2">
    <source>
        <dbReference type="Proteomes" id="UP000638648"/>
    </source>
</evidence>
<name>A0A927N2F8_9ACTN</name>
<dbReference type="AlphaFoldDB" id="A0A927N2F8"/>
<reference evidence="1" key="1">
    <citation type="submission" date="2020-10" db="EMBL/GenBank/DDBJ databases">
        <title>Sequencing the genomes of 1000 actinobacteria strains.</title>
        <authorList>
            <person name="Klenk H.-P."/>
        </authorList>
    </citation>
    <scope>NUCLEOTIDE SEQUENCE</scope>
    <source>
        <strain evidence="1">DSM 45354</strain>
    </source>
</reference>
<dbReference type="EMBL" id="JADBEM010000001">
    <property type="protein sequence ID" value="MBE1611096.1"/>
    <property type="molecule type" value="Genomic_DNA"/>
</dbReference>
<comment type="caution">
    <text evidence="1">The sequence shown here is derived from an EMBL/GenBank/DDBJ whole genome shotgun (WGS) entry which is preliminary data.</text>
</comment>
<keyword evidence="2" id="KW-1185">Reference proteome</keyword>
<gene>
    <name evidence="1" type="ORF">HEB94_007944</name>
</gene>